<accession>A0A6J4VAK3</accession>
<dbReference type="EMBL" id="CADCWJ010000592">
    <property type="protein sequence ID" value="CAA9574037.1"/>
    <property type="molecule type" value="Genomic_DNA"/>
</dbReference>
<feature type="compositionally biased region" description="Polar residues" evidence="1">
    <location>
        <begin position="1"/>
        <end position="15"/>
    </location>
</feature>
<feature type="non-terminal residue" evidence="2">
    <location>
        <position position="38"/>
    </location>
</feature>
<feature type="non-terminal residue" evidence="2">
    <location>
        <position position="1"/>
    </location>
</feature>
<gene>
    <name evidence="2" type="ORF">AVDCRST_MAG87-2701</name>
</gene>
<name>A0A6J4VAK3_9BACT</name>
<sequence length="38" mass="4163">CVCSRGFQQSSSLSGRSMRWRITGRHGGLPLQPDGTSR</sequence>
<protein>
    <submittedName>
        <fullName evidence="2">Uncharacterized protein</fullName>
    </submittedName>
</protein>
<feature type="region of interest" description="Disordered" evidence="1">
    <location>
        <begin position="1"/>
        <end position="38"/>
    </location>
</feature>
<evidence type="ECO:0000313" key="2">
    <source>
        <dbReference type="EMBL" id="CAA9574037.1"/>
    </source>
</evidence>
<proteinExistence type="predicted"/>
<organism evidence="2">
    <name type="scientific">uncultured Thermomicrobiales bacterium</name>
    <dbReference type="NCBI Taxonomy" id="1645740"/>
    <lineage>
        <taxon>Bacteria</taxon>
        <taxon>Pseudomonadati</taxon>
        <taxon>Thermomicrobiota</taxon>
        <taxon>Thermomicrobia</taxon>
        <taxon>Thermomicrobiales</taxon>
        <taxon>environmental samples</taxon>
    </lineage>
</organism>
<evidence type="ECO:0000256" key="1">
    <source>
        <dbReference type="SAM" id="MobiDB-lite"/>
    </source>
</evidence>
<dbReference type="AlphaFoldDB" id="A0A6J4VAK3"/>
<reference evidence="2" key="1">
    <citation type="submission" date="2020-02" db="EMBL/GenBank/DDBJ databases">
        <authorList>
            <person name="Meier V. D."/>
        </authorList>
    </citation>
    <scope>NUCLEOTIDE SEQUENCE</scope>
    <source>
        <strain evidence="2">AVDCRST_MAG87</strain>
    </source>
</reference>